<keyword evidence="5" id="KW-1185">Reference proteome</keyword>
<sequence length="165" mass="18357">MTMLILHATANDLPGIQAIMNHNILHSTALYDYAPKSEADILQWYAEKTEAGWPVIVAKEADVVVGYGSYGTFRFKDGFKFTVEHSVYVAEGHHGKGIGNGLMQELINLAKQNGYHTMIGCIDADNVGSITFHKKFGFTEAGILRESGFKFGKWLDLLFMQLILK</sequence>
<dbReference type="Proteomes" id="UP000037755">
    <property type="component" value="Unassembled WGS sequence"/>
</dbReference>
<proteinExistence type="predicted"/>
<dbReference type="Pfam" id="PF13420">
    <property type="entry name" value="Acetyltransf_4"/>
    <property type="match status" value="1"/>
</dbReference>
<evidence type="ECO:0000256" key="1">
    <source>
        <dbReference type="ARBA" id="ARBA00022679"/>
    </source>
</evidence>
<dbReference type="InterPro" id="IPR000182">
    <property type="entry name" value="GNAT_dom"/>
</dbReference>
<accession>A0A0M8MFC3</accession>
<dbReference type="PATRIC" id="fig|1202724.3.peg.576"/>
<gene>
    <name evidence="4" type="ORF">AM493_02805</name>
</gene>
<feature type="domain" description="N-acetyltransferase" evidence="3">
    <location>
        <begin position="3"/>
        <end position="165"/>
    </location>
</feature>
<dbReference type="Gene3D" id="3.40.630.30">
    <property type="match status" value="1"/>
</dbReference>
<keyword evidence="1 4" id="KW-0808">Transferase</keyword>
<evidence type="ECO:0000256" key="2">
    <source>
        <dbReference type="ARBA" id="ARBA00023315"/>
    </source>
</evidence>
<dbReference type="AlphaFoldDB" id="A0A0M8MFC3"/>
<dbReference type="GO" id="GO:0016747">
    <property type="term" value="F:acyltransferase activity, transferring groups other than amino-acyl groups"/>
    <property type="evidence" value="ECO:0007669"/>
    <property type="project" value="InterPro"/>
</dbReference>
<dbReference type="PANTHER" id="PTHR43072">
    <property type="entry name" value="N-ACETYLTRANSFERASE"/>
    <property type="match status" value="1"/>
</dbReference>
<evidence type="ECO:0000313" key="5">
    <source>
        <dbReference type="Proteomes" id="UP000037755"/>
    </source>
</evidence>
<name>A0A0M8MFC3_9FLAO</name>
<organism evidence="4 5">
    <name type="scientific">Flavobacterium akiainvivens</name>
    <dbReference type="NCBI Taxonomy" id="1202724"/>
    <lineage>
        <taxon>Bacteria</taxon>
        <taxon>Pseudomonadati</taxon>
        <taxon>Bacteroidota</taxon>
        <taxon>Flavobacteriia</taxon>
        <taxon>Flavobacteriales</taxon>
        <taxon>Flavobacteriaceae</taxon>
        <taxon>Flavobacterium</taxon>
    </lineage>
</organism>
<protein>
    <submittedName>
        <fullName evidence="4">Phosphinothricin acetyltransferase</fullName>
    </submittedName>
</protein>
<dbReference type="PANTHER" id="PTHR43072:SF23">
    <property type="entry name" value="UPF0039 PROTEIN C11D3.02C"/>
    <property type="match status" value="1"/>
</dbReference>
<dbReference type="EMBL" id="LIYD01000005">
    <property type="protein sequence ID" value="KOS05081.1"/>
    <property type="molecule type" value="Genomic_DNA"/>
</dbReference>
<reference evidence="4 5" key="1">
    <citation type="submission" date="2015-08" db="EMBL/GenBank/DDBJ databases">
        <title>Whole genome sequence of Flavobacterium akiainvivens IK-1T, from decaying Wikstroemia oahuensis, an endemic Hawaiian shrub.</title>
        <authorList>
            <person name="Wan X."/>
            <person name="Hou S."/>
            <person name="Saito J."/>
            <person name="Donachie S."/>
        </authorList>
    </citation>
    <scope>NUCLEOTIDE SEQUENCE [LARGE SCALE GENOMIC DNA]</scope>
    <source>
        <strain evidence="4 5">IK-1</strain>
    </source>
</reference>
<comment type="caution">
    <text evidence="4">The sequence shown here is derived from an EMBL/GenBank/DDBJ whole genome shotgun (WGS) entry which is preliminary data.</text>
</comment>
<keyword evidence="2" id="KW-0012">Acyltransferase</keyword>
<dbReference type="InterPro" id="IPR016181">
    <property type="entry name" value="Acyl_CoA_acyltransferase"/>
</dbReference>
<dbReference type="CDD" id="cd04301">
    <property type="entry name" value="NAT_SF"/>
    <property type="match status" value="1"/>
</dbReference>
<dbReference type="SUPFAM" id="SSF55729">
    <property type="entry name" value="Acyl-CoA N-acyltransferases (Nat)"/>
    <property type="match status" value="1"/>
</dbReference>
<evidence type="ECO:0000313" key="4">
    <source>
        <dbReference type="EMBL" id="KOS05081.1"/>
    </source>
</evidence>
<dbReference type="STRING" id="1202724.AM493_02805"/>
<evidence type="ECO:0000259" key="3">
    <source>
        <dbReference type="PROSITE" id="PS51186"/>
    </source>
</evidence>
<dbReference type="PROSITE" id="PS51186">
    <property type="entry name" value="GNAT"/>
    <property type="match status" value="1"/>
</dbReference>